<comment type="caution">
    <text evidence="1">The sequence shown here is derived from an EMBL/GenBank/DDBJ whole genome shotgun (WGS) entry which is preliminary data.</text>
</comment>
<dbReference type="Proteomes" id="UP000758603">
    <property type="component" value="Unassembled WGS sequence"/>
</dbReference>
<evidence type="ECO:0000313" key="1">
    <source>
        <dbReference type="EMBL" id="KAH6654114.1"/>
    </source>
</evidence>
<keyword evidence="2" id="KW-1185">Reference proteome</keyword>
<evidence type="ECO:0000313" key="2">
    <source>
        <dbReference type="Proteomes" id="UP000758603"/>
    </source>
</evidence>
<sequence length="62" mass="6737">MLGMGQIRSLEVGVGQVPQNISAEGPITVSSPEERPRISKGHELFSYVLHVFAMMLGPNMPD</sequence>
<dbReference type="RefSeq" id="XP_045958384.1">
    <property type="nucleotide sequence ID" value="XM_046102716.1"/>
</dbReference>
<name>A0A9P8UL47_9PEZI</name>
<organism evidence="1 2">
    <name type="scientific">Truncatella angustata</name>
    <dbReference type="NCBI Taxonomy" id="152316"/>
    <lineage>
        <taxon>Eukaryota</taxon>
        <taxon>Fungi</taxon>
        <taxon>Dikarya</taxon>
        <taxon>Ascomycota</taxon>
        <taxon>Pezizomycotina</taxon>
        <taxon>Sordariomycetes</taxon>
        <taxon>Xylariomycetidae</taxon>
        <taxon>Amphisphaeriales</taxon>
        <taxon>Sporocadaceae</taxon>
        <taxon>Truncatella</taxon>
    </lineage>
</organism>
<gene>
    <name evidence="1" type="ORF">BKA67DRAFT_564188</name>
</gene>
<reference evidence="1" key="1">
    <citation type="journal article" date="2021" name="Nat. Commun.">
        <title>Genetic determinants of endophytism in the Arabidopsis root mycobiome.</title>
        <authorList>
            <person name="Mesny F."/>
            <person name="Miyauchi S."/>
            <person name="Thiergart T."/>
            <person name="Pickel B."/>
            <person name="Atanasova L."/>
            <person name="Karlsson M."/>
            <person name="Huettel B."/>
            <person name="Barry K.W."/>
            <person name="Haridas S."/>
            <person name="Chen C."/>
            <person name="Bauer D."/>
            <person name="Andreopoulos W."/>
            <person name="Pangilinan J."/>
            <person name="LaButti K."/>
            <person name="Riley R."/>
            <person name="Lipzen A."/>
            <person name="Clum A."/>
            <person name="Drula E."/>
            <person name="Henrissat B."/>
            <person name="Kohler A."/>
            <person name="Grigoriev I.V."/>
            <person name="Martin F.M."/>
            <person name="Hacquard S."/>
        </authorList>
    </citation>
    <scope>NUCLEOTIDE SEQUENCE</scope>
    <source>
        <strain evidence="1">MPI-SDFR-AT-0073</strain>
    </source>
</reference>
<dbReference type="GeneID" id="70131608"/>
<accession>A0A9P8UL47</accession>
<proteinExistence type="predicted"/>
<dbReference type="AlphaFoldDB" id="A0A9P8UL47"/>
<dbReference type="EMBL" id="JAGPXC010000004">
    <property type="protein sequence ID" value="KAH6654114.1"/>
    <property type="molecule type" value="Genomic_DNA"/>
</dbReference>
<protein>
    <submittedName>
        <fullName evidence="1">Uncharacterized protein</fullName>
    </submittedName>
</protein>